<dbReference type="EMBL" id="JBHSQB010000003">
    <property type="protein sequence ID" value="MFC6095444.1"/>
    <property type="molecule type" value="Genomic_DNA"/>
</dbReference>
<dbReference type="Pfam" id="PF02518">
    <property type="entry name" value="HATPase_c"/>
    <property type="match status" value="1"/>
</dbReference>
<dbReference type="PRINTS" id="PR00344">
    <property type="entry name" value="BCTRLSENSOR"/>
</dbReference>
<dbReference type="PANTHER" id="PTHR43711">
    <property type="entry name" value="TWO-COMPONENT HISTIDINE KINASE"/>
    <property type="match status" value="1"/>
</dbReference>
<dbReference type="InterPro" id="IPR004358">
    <property type="entry name" value="Sig_transdc_His_kin-like_C"/>
</dbReference>
<sequence>MRNLKSCSRTVLAIVLFIAATAAAQTSEIVSLQKGLARSKDSVAYVDRLNRIGMLMHLKSPDSCVFYGMRARAVAGRIGYLKGGTDSDNVIGIALALKGLNNEALQMFGRVLQDYRRYGDSANVAQVYMNFASTSMQLGREKDAIAYSRHALRAGASIPGDSIMGKVYTNYCIANPRLQEDSVRYYIGRSNRIAAAHGDEELLIGNSQVLALFYLSRGERAAALPLLTTALDQARAAGLERLQLIGLNLLAIYHEPKNPALSLELTERQYRLAEAKGYDELKAEVLFSMRRYAALAGQSAKRLEINDALVSALLERQARLGNFIGDYVSYGQLQEDYEGLEKSEKLTRRTAIVLTCLSVAGIILSLLLLRAHLATRREARQKAAINSVVEQQNRQLRTADQFKTRLVSILAHDFRSPLISTLYLIRILKGGEALEEEMKFDFFEKLDSEISGLLGQFDTTLQWIRQQLQGESLRLEQLPLRELFQEAIKSMEVLLSARGVSVENLIPEDLHVHADREMLQFVNRNLLSNAFKFSPAGALITVGALPKDGFLEVSVSDGGPGIDEHLERRLFQIGTGDGSTHAGAGIALSLSREFIEAMGGTIYIKETGPQGSTFAYSLPVSGSSIHQ</sequence>
<dbReference type="Gene3D" id="3.30.565.10">
    <property type="entry name" value="Histidine kinase-like ATPase, C-terminal domain"/>
    <property type="match status" value="1"/>
</dbReference>
<evidence type="ECO:0000256" key="5">
    <source>
        <dbReference type="ARBA" id="ARBA00023012"/>
    </source>
</evidence>
<dbReference type="SMART" id="SM00387">
    <property type="entry name" value="HATPase_c"/>
    <property type="match status" value="1"/>
</dbReference>
<dbReference type="InterPro" id="IPR005467">
    <property type="entry name" value="His_kinase_dom"/>
</dbReference>
<name>A0ABW1PJQ9_9FLAO</name>
<keyword evidence="5" id="KW-0902">Two-component regulatory system</keyword>
<dbReference type="GO" id="GO:0005524">
    <property type="term" value="F:ATP binding"/>
    <property type="evidence" value="ECO:0007669"/>
    <property type="project" value="UniProtKB-KW"/>
</dbReference>
<keyword evidence="4" id="KW-0418">Kinase</keyword>
<dbReference type="Proteomes" id="UP001596287">
    <property type="component" value="Unassembled WGS sequence"/>
</dbReference>
<keyword evidence="6" id="KW-0812">Transmembrane</keyword>
<accession>A0ABW1PJQ9</accession>
<dbReference type="SUPFAM" id="SSF47384">
    <property type="entry name" value="Homodimeric domain of signal transducing histidine kinase"/>
    <property type="match status" value="1"/>
</dbReference>
<dbReference type="PROSITE" id="PS50109">
    <property type="entry name" value="HIS_KIN"/>
    <property type="match status" value="1"/>
</dbReference>
<gene>
    <name evidence="9" type="ORF">ACFPVY_02205</name>
</gene>
<dbReference type="InterPro" id="IPR003594">
    <property type="entry name" value="HATPase_dom"/>
</dbReference>
<dbReference type="EC" id="2.7.13.3" evidence="2"/>
<comment type="caution">
    <text evidence="9">The sequence shown here is derived from an EMBL/GenBank/DDBJ whole genome shotgun (WGS) entry which is preliminary data.</text>
</comment>
<dbReference type="InterPro" id="IPR011990">
    <property type="entry name" value="TPR-like_helical_dom_sf"/>
</dbReference>
<evidence type="ECO:0000259" key="8">
    <source>
        <dbReference type="PROSITE" id="PS50109"/>
    </source>
</evidence>
<organism evidence="9 10">
    <name type="scientific">Flavobacterium qiangtangense</name>
    <dbReference type="NCBI Taxonomy" id="1442595"/>
    <lineage>
        <taxon>Bacteria</taxon>
        <taxon>Pseudomonadati</taxon>
        <taxon>Bacteroidota</taxon>
        <taxon>Flavobacteriia</taxon>
        <taxon>Flavobacteriales</taxon>
        <taxon>Flavobacteriaceae</taxon>
        <taxon>Flavobacterium</taxon>
    </lineage>
</organism>
<dbReference type="SUPFAM" id="SSF55874">
    <property type="entry name" value="ATPase domain of HSP90 chaperone/DNA topoisomerase II/histidine kinase"/>
    <property type="match status" value="1"/>
</dbReference>
<protein>
    <recommendedName>
        <fullName evidence="2">histidine kinase</fullName>
        <ecNumber evidence="2">2.7.13.3</ecNumber>
    </recommendedName>
</protein>
<evidence type="ECO:0000256" key="6">
    <source>
        <dbReference type="SAM" id="Phobius"/>
    </source>
</evidence>
<evidence type="ECO:0000256" key="1">
    <source>
        <dbReference type="ARBA" id="ARBA00000085"/>
    </source>
</evidence>
<evidence type="ECO:0000256" key="7">
    <source>
        <dbReference type="SAM" id="SignalP"/>
    </source>
</evidence>
<proteinExistence type="predicted"/>
<dbReference type="SUPFAM" id="SSF48452">
    <property type="entry name" value="TPR-like"/>
    <property type="match status" value="1"/>
</dbReference>
<keyword evidence="6" id="KW-0472">Membrane</keyword>
<dbReference type="Gene3D" id="1.10.287.130">
    <property type="match status" value="1"/>
</dbReference>
<keyword evidence="10" id="KW-1185">Reference proteome</keyword>
<dbReference type="RefSeq" id="WP_379790068.1">
    <property type="nucleotide sequence ID" value="NZ_JBHSQB010000003.1"/>
</dbReference>
<comment type="catalytic activity">
    <reaction evidence="1">
        <text>ATP + protein L-histidine = ADP + protein N-phospho-L-histidine.</text>
        <dbReference type="EC" id="2.7.13.3"/>
    </reaction>
</comment>
<evidence type="ECO:0000256" key="2">
    <source>
        <dbReference type="ARBA" id="ARBA00012438"/>
    </source>
</evidence>
<feature type="transmembrane region" description="Helical" evidence="6">
    <location>
        <begin position="351"/>
        <end position="373"/>
    </location>
</feature>
<keyword evidence="9" id="KW-0067">ATP-binding</keyword>
<evidence type="ECO:0000256" key="3">
    <source>
        <dbReference type="ARBA" id="ARBA00022679"/>
    </source>
</evidence>
<dbReference type="InterPro" id="IPR036097">
    <property type="entry name" value="HisK_dim/P_sf"/>
</dbReference>
<evidence type="ECO:0000256" key="4">
    <source>
        <dbReference type="ARBA" id="ARBA00022777"/>
    </source>
</evidence>
<keyword evidence="7" id="KW-0732">Signal</keyword>
<feature type="domain" description="Histidine kinase" evidence="8">
    <location>
        <begin position="409"/>
        <end position="622"/>
    </location>
</feature>
<dbReference type="InterPro" id="IPR050736">
    <property type="entry name" value="Sensor_HK_Regulatory"/>
</dbReference>
<dbReference type="Gene3D" id="1.25.40.10">
    <property type="entry name" value="Tetratricopeptide repeat domain"/>
    <property type="match status" value="1"/>
</dbReference>
<feature type="chain" id="PRO_5045967884" description="histidine kinase" evidence="7">
    <location>
        <begin position="25"/>
        <end position="627"/>
    </location>
</feature>
<feature type="signal peptide" evidence="7">
    <location>
        <begin position="1"/>
        <end position="24"/>
    </location>
</feature>
<keyword evidence="6" id="KW-1133">Transmembrane helix</keyword>
<keyword evidence="9" id="KW-0547">Nucleotide-binding</keyword>
<evidence type="ECO:0000313" key="10">
    <source>
        <dbReference type="Proteomes" id="UP001596287"/>
    </source>
</evidence>
<evidence type="ECO:0000313" key="9">
    <source>
        <dbReference type="EMBL" id="MFC6095444.1"/>
    </source>
</evidence>
<dbReference type="PANTHER" id="PTHR43711:SF26">
    <property type="entry name" value="SENSOR HISTIDINE KINASE RCSC"/>
    <property type="match status" value="1"/>
</dbReference>
<reference evidence="10" key="1">
    <citation type="journal article" date="2019" name="Int. J. Syst. Evol. Microbiol.">
        <title>The Global Catalogue of Microorganisms (GCM) 10K type strain sequencing project: providing services to taxonomists for standard genome sequencing and annotation.</title>
        <authorList>
            <consortium name="The Broad Institute Genomics Platform"/>
            <consortium name="The Broad Institute Genome Sequencing Center for Infectious Disease"/>
            <person name="Wu L."/>
            <person name="Ma J."/>
        </authorList>
    </citation>
    <scope>NUCLEOTIDE SEQUENCE [LARGE SCALE GENOMIC DNA]</scope>
    <source>
        <strain evidence="10">CCUG 49679</strain>
    </source>
</reference>
<dbReference type="InterPro" id="IPR036890">
    <property type="entry name" value="HATPase_C_sf"/>
</dbReference>
<keyword evidence="3" id="KW-0808">Transferase</keyword>